<name>A0A2P6NSV1_9EUKA</name>
<dbReference type="EMBL" id="MDYQ01000023">
    <property type="protein sequence ID" value="PRP87026.1"/>
    <property type="molecule type" value="Genomic_DNA"/>
</dbReference>
<protein>
    <submittedName>
        <fullName evidence="1">Uncharacterized protein</fullName>
    </submittedName>
</protein>
<keyword evidence="2" id="KW-1185">Reference proteome</keyword>
<gene>
    <name evidence="1" type="ORF">PROFUN_04762</name>
</gene>
<comment type="caution">
    <text evidence="1">The sequence shown here is derived from an EMBL/GenBank/DDBJ whole genome shotgun (WGS) entry which is preliminary data.</text>
</comment>
<reference evidence="1 2" key="1">
    <citation type="journal article" date="2018" name="Genome Biol. Evol.">
        <title>Multiple Roots of Fruiting Body Formation in Amoebozoa.</title>
        <authorList>
            <person name="Hillmann F."/>
            <person name="Forbes G."/>
            <person name="Novohradska S."/>
            <person name="Ferling I."/>
            <person name="Riege K."/>
            <person name="Groth M."/>
            <person name="Westermann M."/>
            <person name="Marz M."/>
            <person name="Spaller T."/>
            <person name="Winckler T."/>
            <person name="Schaap P."/>
            <person name="Glockner G."/>
        </authorList>
    </citation>
    <scope>NUCLEOTIDE SEQUENCE [LARGE SCALE GENOMIC DNA]</scope>
    <source>
        <strain evidence="1 2">Jena</strain>
    </source>
</reference>
<proteinExistence type="predicted"/>
<dbReference type="InParanoid" id="A0A2P6NSV1"/>
<dbReference type="Proteomes" id="UP000241769">
    <property type="component" value="Unassembled WGS sequence"/>
</dbReference>
<organism evidence="1 2">
    <name type="scientific">Planoprotostelium fungivorum</name>
    <dbReference type="NCBI Taxonomy" id="1890364"/>
    <lineage>
        <taxon>Eukaryota</taxon>
        <taxon>Amoebozoa</taxon>
        <taxon>Evosea</taxon>
        <taxon>Variosea</taxon>
        <taxon>Cavosteliida</taxon>
        <taxon>Cavosteliaceae</taxon>
        <taxon>Planoprotostelium</taxon>
    </lineage>
</organism>
<sequence length="288" mass="32521">MPIRDKLSNLIHRNSEKDVNSETTRADAPTNQTIVGKSFELPMEEPALPIIEQNRVQSVDPLPHRDVLAQSTERYPVTIVETVQKDVVVQERIHPVMNSKCRVANVTKVEKEEIQPIIYREREQLEIRQITREEHERTVEATIVQQNTLAPNVLPVKFEGSTEAVTREIYESSSLIEVAQRQQVTLPAKVVDTTVYTNVVEVQPVIQRNILEPVTILQTRPIYEKIVEAPVLVQRQAIEVHEMGTFTGRKDIANSDAFIQDYISGLHVSKNISQAPASSAPLGLAETR</sequence>
<evidence type="ECO:0000313" key="1">
    <source>
        <dbReference type="EMBL" id="PRP87026.1"/>
    </source>
</evidence>
<dbReference type="OrthoDB" id="2118965at2759"/>
<dbReference type="AlphaFoldDB" id="A0A2P6NSV1"/>
<accession>A0A2P6NSV1</accession>
<evidence type="ECO:0000313" key="2">
    <source>
        <dbReference type="Proteomes" id="UP000241769"/>
    </source>
</evidence>